<keyword evidence="2" id="KW-1185">Reference proteome</keyword>
<evidence type="ECO:0000313" key="2">
    <source>
        <dbReference type="Proteomes" id="UP000036403"/>
    </source>
</evidence>
<proteinExistence type="predicted"/>
<comment type="caution">
    <text evidence="1">The sequence shown here is derived from an EMBL/GenBank/DDBJ whole genome shotgun (WGS) entry which is preliminary data.</text>
</comment>
<sequence length="181" mass="20910">IEPLQFLENAKDIVIENVQKVLQKHNCVKVNTIFNGEWYERHIIEATLTSLEEFQERDSGWALSRILDLTVNINKCNPMRAGCHIKLPREIVTKRAVINVESKDNACFAWSVVAALYPAERHMERESSYPHYTTVLNLEGVEFPMTLNQIKKFELANDISINVYGIERKKQVSILPIRLTD</sequence>
<dbReference type="PANTHER" id="PTHR31511:SF12">
    <property type="entry name" value="RHO TERMINATION FACTOR N-TERMINAL DOMAIN-CONTAINING PROTEIN"/>
    <property type="match status" value="1"/>
</dbReference>
<feature type="non-terminal residue" evidence="1">
    <location>
        <position position="1"/>
    </location>
</feature>
<organism evidence="1 2">
    <name type="scientific">Lasius niger</name>
    <name type="common">Black garden ant</name>
    <dbReference type="NCBI Taxonomy" id="67767"/>
    <lineage>
        <taxon>Eukaryota</taxon>
        <taxon>Metazoa</taxon>
        <taxon>Ecdysozoa</taxon>
        <taxon>Arthropoda</taxon>
        <taxon>Hexapoda</taxon>
        <taxon>Insecta</taxon>
        <taxon>Pterygota</taxon>
        <taxon>Neoptera</taxon>
        <taxon>Endopterygota</taxon>
        <taxon>Hymenoptera</taxon>
        <taxon>Apocrita</taxon>
        <taxon>Aculeata</taxon>
        <taxon>Formicoidea</taxon>
        <taxon>Formicidae</taxon>
        <taxon>Formicinae</taxon>
        <taxon>Lasius</taxon>
        <taxon>Lasius</taxon>
    </lineage>
</organism>
<accession>A0A0J7JVN5</accession>
<dbReference type="EMBL" id="LBMM01027478">
    <property type="protein sequence ID" value="KMQ82189.1"/>
    <property type="molecule type" value="Genomic_DNA"/>
</dbReference>
<evidence type="ECO:0000313" key="1">
    <source>
        <dbReference type="EMBL" id="KMQ82189.1"/>
    </source>
</evidence>
<protein>
    <submittedName>
        <fullName evidence="1">Uncharacterized protein</fullName>
    </submittedName>
</protein>
<dbReference type="PaxDb" id="67767-A0A0J7JVN5"/>
<reference evidence="1 2" key="1">
    <citation type="submission" date="2015-04" db="EMBL/GenBank/DDBJ databases">
        <title>Lasius niger genome sequencing.</title>
        <authorList>
            <person name="Konorov E.A."/>
            <person name="Nikitin M.A."/>
            <person name="Kirill M.V."/>
            <person name="Chang P."/>
        </authorList>
    </citation>
    <scope>NUCLEOTIDE SEQUENCE [LARGE SCALE GENOMIC DNA]</scope>
    <source>
        <tissue evidence="1">Whole</tissue>
    </source>
</reference>
<dbReference type="AlphaFoldDB" id="A0A0J7JVN5"/>
<dbReference type="OrthoDB" id="7615572at2759"/>
<dbReference type="Proteomes" id="UP000036403">
    <property type="component" value="Unassembled WGS sequence"/>
</dbReference>
<dbReference type="PANTHER" id="PTHR31511">
    <property type="entry name" value="PROTEIN CBG23764"/>
    <property type="match status" value="1"/>
</dbReference>
<dbReference type="STRING" id="67767.A0A0J7JVN5"/>
<name>A0A0J7JVN5_LASNI</name>
<gene>
    <name evidence="1" type="ORF">RF55_23857</name>
</gene>